<accession>A0A8S3ASB5</accession>
<evidence type="ECO:0000313" key="1">
    <source>
        <dbReference type="EMBL" id="CAF4735608.1"/>
    </source>
</evidence>
<gene>
    <name evidence="1" type="ORF">SMN809_LOCUS44478</name>
</gene>
<protein>
    <submittedName>
        <fullName evidence="1">Uncharacterized protein</fullName>
    </submittedName>
</protein>
<sequence length="33" mass="3553">MITFVINTNPSSSSYDFGCSTKQNCSHDTRGGP</sequence>
<proteinExistence type="predicted"/>
<comment type="caution">
    <text evidence="1">The sequence shown here is derived from an EMBL/GenBank/DDBJ whole genome shotgun (WGS) entry which is preliminary data.</text>
</comment>
<organism evidence="1 2">
    <name type="scientific">Rotaria magnacalcarata</name>
    <dbReference type="NCBI Taxonomy" id="392030"/>
    <lineage>
        <taxon>Eukaryota</taxon>
        <taxon>Metazoa</taxon>
        <taxon>Spiralia</taxon>
        <taxon>Gnathifera</taxon>
        <taxon>Rotifera</taxon>
        <taxon>Eurotatoria</taxon>
        <taxon>Bdelloidea</taxon>
        <taxon>Philodinida</taxon>
        <taxon>Philodinidae</taxon>
        <taxon>Rotaria</taxon>
    </lineage>
</organism>
<dbReference type="AlphaFoldDB" id="A0A8S3ASB5"/>
<evidence type="ECO:0000313" key="2">
    <source>
        <dbReference type="Proteomes" id="UP000676336"/>
    </source>
</evidence>
<dbReference type="EMBL" id="CAJOBI010133493">
    <property type="protein sequence ID" value="CAF4735608.1"/>
    <property type="molecule type" value="Genomic_DNA"/>
</dbReference>
<reference evidence="1" key="1">
    <citation type="submission" date="2021-02" db="EMBL/GenBank/DDBJ databases">
        <authorList>
            <person name="Nowell W R."/>
        </authorList>
    </citation>
    <scope>NUCLEOTIDE SEQUENCE</scope>
</reference>
<dbReference type="Proteomes" id="UP000676336">
    <property type="component" value="Unassembled WGS sequence"/>
</dbReference>
<feature type="non-terminal residue" evidence="1">
    <location>
        <position position="33"/>
    </location>
</feature>
<name>A0A8S3ASB5_9BILA</name>